<gene>
    <name evidence="1" type="ORF">R1sor_003283</name>
</gene>
<protein>
    <submittedName>
        <fullName evidence="1">Uncharacterized protein</fullName>
    </submittedName>
</protein>
<evidence type="ECO:0000313" key="1">
    <source>
        <dbReference type="EMBL" id="KAL3685261.1"/>
    </source>
</evidence>
<reference evidence="1 2" key="1">
    <citation type="submission" date="2024-09" db="EMBL/GenBank/DDBJ databases">
        <title>Chromosome-scale assembly of Riccia sorocarpa.</title>
        <authorList>
            <person name="Paukszto L."/>
        </authorList>
    </citation>
    <scope>NUCLEOTIDE SEQUENCE [LARGE SCALE GENOMIC DNA]</scope>
    <source>
        <strain evidence="1">LP-2024</strain>
        <tissue evidence="1">Aerial parts of the thallus</tissue>
    </source>
</reference>
<sequence>MAASTGCYTTGVSMNDSACTLNRSRDYRSAAIARSRMVESEDGLSDGWLARLKLNVPDASGEMEVTVWENTIQITEIGLSDFVAVHLQGDSELMLRRLVGGQWTLSLSRQKLELGYREGGACRQCN</sequence>
<accession>A0ABD3H3B1</accession>
<proteinExistence type="predicted"/>
<organism evidence="1 2">
    <name type="scientific">Riccia sorocarpa</name>
    <dbReference type="NCBI Taxonomy" id="122646"/>
    <lineage>
        <taxon>Eukaryota</taxon>
        <taxon>Viridiplantae</taxon>
        <taxon>Streptophyta</taxon>
        <taxon>Embryophyta</taxon>
        <taxon>Marchantiophyta</taxon>
        <taxon>Marchantiopsida</taxon>
        <taxon>Marchantiidae</taxon>
        <taxon>Marchantiales</taxon>
        <taxon>Ricciaceae</taxon>
        <taxon>Riccia</taxon>
    </lineage>
</organism>
<comment type="caution">
    <text evidence="1">The sequence shown here is derived from an EMBL/GenBank/DDBJ whole genome shotgun (WGS) entry which is preliminary data.</text>
</comment>
<keyword evidence="2" id="KW-1185">Reference proteome</keyword>
<dbReference type="EMBL" id="JBJQOH010000006">
    <property type="protein sequence ID" value="KAL3685261.1"/>
    <property type="molecule type" value="Genomic_DNA"/>
</dbReference>
<name>A0ABD3H3B1_9MARC</name>
<dbReference type="Proteomes" id="UP001633002">
    <property type="component" value="Unassembled WGS sequence"/>
</dbReference>
<dbReference type="AlphaFoldDB" id="A0ABD3H3B1"/>
<evidence type="ECO:0000313" key="2">
    <source>
        <dbReference type="Proteomes" id="UP001633002"/>
    </source>
</evidence>